<sequence length="159" mass="15783">MASHARHAHSASKASRALRRRMLLRVGLTVSAGAAFAAGGAATASAAGVDPGMGGGLARAQFGETNIPAAIEGANKGLEAGAEGIFDTVKTLRTNPLAGTPVDPFDNTVGTKVGQMQPVTTKPATAPISKGGSLTDLPVASNLTSLLPTGRPAVPPKGH</sequence>
<dbReference type="Proteomes" id="UP000242427">
    <property type="component" value="Unassembled WGS sequence"/>
</dbReference>
<dbReference type="InterPro" id="IPR006311">
    <property type="entry name" value="TAT_signal"/>
</dbReference>
<name>A0A9X7JJS1_9ACTN</name>
<gene>
    <name evidence="2" type="ORF">B7P34_30850</name>
</gene>
<keyword evidence="1" id="KW-0732">Signal</keyword>
<evidence type="ECO:0008006" key="4">
    <source>
        <dbReference type="Google" id="ProtNLM"/>
    </source>
</evidence>
<evidence type="ECO:0000256" key="1">
    <source>
        <dbReference type="SAM" id="SignalP"/>
    </source>
</evidence>
<feature type="chain" id="PRO_5040866503" description="ATP-binding protein" evidence="1">
    <location>
        <begin position="38"/>
        <end position="159"/>
    </location>
</feature>
<dbReference type="AlphaFoldDB" id="A0A9X7JJS1"/>
<feature type="signal peptide" evidence="1">
    <location>
        <begin position="1"/>
        <end position="37"/>
    </location>
</feature>
<reference evidence="2 3" key="1">
    <citation type="submission" date="2018-03" db="EMBL/GenBank/DDBJ databases">
        <title>Chitinolytic properties of Streptosporangium nondiastaticum TBG75A20.</title>
        <authorList>
            <person name="Gayathri V."/>
            <person name="Shiburaj S."/>
        </authorList>
    </citation>
    <scope>NUCLEOTIDE SEQUENCE [LARGE SCALE GENOMIC DNA]</scope>
    <source>
        <strain evidence="2 3">TBG75A20</strain>
    </source>
</reference>
<comment type="caution">
    <text evidence="2">The sequence shown here is derived from an EMBL/GenBank/DDBJ whole genome shotgun (WGS) entry which is preliminary data.</text>
</comment>
<evidence type="ECO:0000313" key="2">
    <source>
        <dbReference type="EMBL" id="PSJ24913.1"/>
    </source>
</evidence>
<dbReference type="EMBL" id="PXWG01000150">
    <property type="protein sequence ID" value="PSJ24913.1"/>
    <property type="molecule type" value="Genomic_DNA"/>
</dbReference>
<keyword evidence="3" id="KW-1185">Reference proteome</keyword>
<dbReference type="OrthoDB" id="3872455at2"/>
<proteinExistence type="predicted"/>
<protein>
    <recommendedName>
        <fullName evidence="4">ATP-binding protein</fullName>
    </recommendedName>
</protein>
<organism evidence="2 3">
    <name type="scientific">Streptosporangium nondiastaticum</name>
    <dbReference type="NCBI Taxonomy" id="35764"/>
    <lineage>
        <taxon>Bacteria</taxon>
        <taxon>Bacillati</taxon>
        <taxon>Actinomycetota</taxon>
        <taxon>Actinomycetes</taxon>
        <taxon>Streptosporangiales</taxon>
        <taxon>Streptosporangiaceae</taxon>
        <taxon>Streptosporangium</taxon>
    </lineage>
</organism>
<accession>A0A9X7JJS1</accession>
<evidence type="ECO:0000313" key="3">
    <source>
        <dbReference type="Proteomes" id="UP000242427"/>
    </source>
</evidence>
<dbReference type="PROSITE" id="PS51318">
    <property type="entry name" value="TAT"/>
    <property type="match status" value="1"/>
</dbReference>